<dbReference type="GO" id="GO:0020037">
    <property type="term" value="F:heme binding"/>
    <property type="evidence" value="ECO:0007669"/>
    <property type="project" value="InterPro"/>
</dbReference>
<dbReference type="GO" id="GO:0005737">
    <property type="term" value="C:cytoplasm"/>
    <property type="evidence" value="ECO:0007669"/>
    <property type="project" value="TreeGrafter"/>
</dbReference>
<sequence>MQKRISQTFVWNGLKVLVVVFLGFVGVLRADVLDDAQEIVEYFYTLNAEEANPHKKINHAKGFCAIGEFIPNKEVAKDFAIPLLHNKSEVKVRFSLAGGNLKQSDKSKNRSLALKIQGKNDSWEMAMTNARINFATNASEFKQFMRLQVQQKEGKITQDEADKQRAKVRSFANFAKEVQSLPITPSFANSAYHSVHTFGFLQSNGDLLLARFSFIPKAGIKGLSKEELDGLNDEFLESAFKKALSKAPVEFDLTLVVPNKNDKIKDTAQVWEGARENIVLGTLKVSKFDGYGCNGEVFMPSNLPQGIQAPNDDIFELRNLVYALSASKR</sequence>
<name>A0A2X3BN47_9HELI</name>
<keyword evidence="2 7" id="KW-0575">Peroxidase</keyword>
<dbReference type="PANTHER" id="PTHR11465:SF9">
    <property type="entry name" value="CATALASE"/>
    <property type="match status" value="1"/>
</dbReference>
<evidence type="ECO:0000313" key="12">
    <source>
        <dbReference type="Proteomes" id="UP000250166"/>
    </source>
</evidence>
<evidence type="ECO:0000256" key="2">
    <source>
        <dbReference type="ARBA" id="ARBA00022559"/>
    </source>
</evidence>
<accession>A0A2X3BN47</accession>
<feature type="binding site" description="axial binding residue" evidence="9">
    <location>
        <position position="322"/>
    </location>
    <ligand>
        <name>heme</name>
        <dbReference type="ChEBI" id="CHEBI:30413"/>
    </ligand>
    <ligandPart>
        <name>Fe</name>
        <dbReference type="ChEBI" id="CHEBI:18248"/>
    </ligandPart>
</feature>
<keyword evidence="6 7" id="KW-0408">Iron</keyword>
<gene>
    <name evidence="11" type="primary">srpA</name>
    <name evidence="11" type="ORF">NCTC13102_00237</name>
</gene>
<dbReference type="InterPro" id="IPR011614">
    <property type="entry name" value="Catalase_core"/>
</dbReference>
<dbReference type="GO" id="GO:0042744">
    <property type="term" value="P:hydrogen peroxide catabolic process"/>
    <property type="evidence" value="ECO:0007669"/>
    <property type="project" value="TreeGrafter"/>
</dbReference>
<dbReference type="InterPro" id="IPR018028">
    <property type="entry name" value="Catalase"/>
</dbReference>
<feature type="active site" evidence="8">
    <location>
        <position position="59"/>
    </location>
</feature>
<evidence type="ECO:0000256" key="8">
    <source>
        <dbReference type="PIRSR" id="PIRSR000296-1"/>
    </source>
</evidence>
<dbReference type="RefSeq" id="WP_112058240.1">
    <property type="nucleotide sequence ID" value="NZ_UAWL01000006.1"/>
</dbReference>
<evidence type="ECO:0000256" key="3">
    <source>
        <dbReference type="ARBA" id="ARBA00022617"/>
    </source>
</evidence>
<feature type="domain" description="Catalase core" evidence="10">
    <location>
        <begin position="56"/>
        <end position="326"/>
    </location>
</feature>
<dbReference type="GO" id="GO:0042542">
    <property type="term" value="P:response to hydrogen peroxide"/>
    <property type="evidence" value="ECO:0007669"/>
    <property type="project" value="TreeGrafter"/>
</dbReference>
<dbReference type="Gene3D" id="2.40.180.10">
    <property type="entry name" value="Catalase core domain"/>
    <property type="match status" value="1"/>
</dbReference>
<dbReference type="PIRSF" id="PIRSF000296">
    <property type="entry name" value="SrpA"/>
    <property type="match status" value="1"/>
</dbReference>
<evidence type="ECO:0000256" key="9">
    <source>
        <dbReference type="PIRSR" id="PIRSR000296-2"/>
    </source>
</evidence>
<dbReference type="GO" id="GO:0046872">
    <property type="term" value="F:metal ion binding"/>
    <property type="evidence" value="ECO:0007669"/>
    <property type="project" value="UniProtKB-KW"/>
</dbReference>
<dbReference type="EMBL" id="UAWL01000006">
    <property type="protein sequence ID" value="SQB97505.1"/>
    <property type="molecule type" value="Genomic_DNA"/>
</dbReference>
<comment type="function">
    <text evidence="7">Has an organic peroxide-dependent peroxidase activity.</text>
</comment>
<dbReference type="InterPro" id="IPR020835">
    <property type="entry name" value="Catalase_sf"/>
</dbReference>
<dbReference type="PROSITE" id="PS51402">
    <property type="entry name" value="CATALASE_3"/>
    <property type="match status" value="1"/>
</dbReference>
<evidence type="ECO:0000256" key="4">
    <source>
        <dbReference type="ARBA" id="ARBA00022723"/>
    </source>
</evidence>
<dbReference type="GO" id="GO:0004096">
    <property type="term" value="F:catalase activity"/>
    <property type="evidence" value="ECO:0007669"/>
    <property type="project" value="InterPro"/>
</dbReference>
<evidence type="ECO:0000256" key="6">
    <source>
        <dbReference type="ARBA" id="ARBA00023004"/>
    </source>
</evidence>
<keyword evidence="5 7" id="KW-0560">Oxidoreductase</keyword>
<reference evidence="11 12" key="1">
    <citation type="submission" date="2018-06" db="EMBL/GenBank/DDBJ databases">
        <authorList>
            <consortium name="Pathogen Informatics"/>
            <person name="Doyle S."/>
        </authorList>
    </citation>
    <scope>NUCLEOTIDE SEQUENCE [LARGE SCALE GENOMIC DNA]</scope>
    <source>
        <strain evidence="11 12">NCTC13102</strain>
    </source>
</reference>
<dbReference type="EC" id="1.11.1.-" evidence="7"/>
<keyword evidence="4 7" id="KW-0479">Metal-binding</keyword>
<keyword evidence="3 7" id="KW-0349">Heme</keyword>
<dbReference type="PANTHER" id="PTHR11465">
    <property type="entry name" value="CATALASE"/>
    <property type="match status" value="1"/>
</dbReference>
<proteinExistence type="inferred from homology"/>
<dbReference type="Pfam" id="PF00199">
    <property type="entry name" value="Catalase"/>
    <property type="match status" value="1"/>
</dbReference>
<dbReference type="SUPFAM" id="SSF56634">
    <property type="entry name" value="Heme-dependent catalase-like"/>
    <property type="match status" value="1"/>
</dbReference>
<comment type="similarity">
    <text evidence="1 7">Belongs to the catalase family.</text>
</comment>
<dbReference type="Proteomes" id="UP000250166">
    <property type="component" value="Unassembled WGS sequence"/>
</dbReference>
<evidence type="ECO:0000256" key="7">
    <source>
        <dbReference type="PIRNR" id="PIRNR000296"/>
    </source>
</evidence>
<dbReference type="AlphaFoldDB" id="A0A2X3BN47"/>
<evidence type="ECO:0000313" key="11">
    <source>
        <dbReference type="EMBL" id="SQB97505.1"/>
    </source>
</evidence>
<protein>
    <recommendedName>
        <fullName evidence="7">Catalase-related peroxidase</fullName>
        <ecNumber evidence="7">1.11.1.-</ecNumber>
    </recommendedName>
</protein>
<organism evidence="11 12">
    <name type="scientific">Helicobacter fennelliae</name>
    <dbReference type="NCBI Taxonomy" id="215"/>
    <lineage>
        <taxon>Bacteria</taxon>
        <taxon>Pseudomonadati</taxon>
        <taxon>Campylobacterota</taxon>
        <taxon>Epsilonproteobacteria</taxon>
        <taxon>Campylobacterales</taxon>
        <taxon>Helicobacteraceae</taxon>
        <taxon>Helicobacter</taxon>
    </lineage>
</organism>
<dbReference type="Gene3D" id="1.20.1280.120">
    <property type="match status" value="1"/>
</dbReference>
<dbReference type="InterPro" id="IPR024168">
    <property type="entry name" value="Catalase_SrpA-type_pred"/>
</dbReference>
<evidence type="ECO:0000256" key="5">
    <source>
        <dbReference type="ARBA" id="ARBA00023002"/>
    </source>
</evidence>
<comment type="cofactor">
    <cofactor evidence="7">
        <name>heme</name>
        <dbReference type="ChEBI" id="CHEBI:30413"/>
    </cofactor>
</comment>
<evidence type="ECO:0000256" key="1">
    <source>
        <dbReference type="ARBA" id="ARBA00005329"/>
    </source>
</evidence>
<evidence type="ECO:0000259" key="10">
    <source>
        <dbReference type="Pfam" id="PF00199"/>
    </source>
</evidence>